<evidence type="ECO:0000256" key="1">
    <source>
        <dbReference type="SAM" id="Phobius"/>
    </source>
</evidence>
<dbReference type="PANTHER" id="PTHR14969">
    <property type="entry name" value="SPHINGOSINE-1-PHOSPHATE PHOSPHOHYDROLASE"/>
    <property type="match status" value="1"/>
</dbReference>
<feature type="transmembrane region" description="Helical" evidence="1">
    <location>
        <begin position="7"/>
        <end position="28"/>
    </location>
</feature>
<feature type="transmembrane region" description="Helical" evidence="1">
    <location>
        <begin position="81"/>
        <end position="102"/>
    </location>
</feature>
<reference evidence="3" key="2">
    <citation type="submission" date="2020-09" db="EMBL/GenBank/DDBJ databases">
        <authorList>
            <person name="Sun Q."/>
            <person name="Zhou Y."/>
        </authorList>
    </citation>
    <scope>NUCLEOTIDE SEQUENCE</scope>
    <source>
        <strain evidence="3">CGMCC 1.12408</strain>
    </source>
</reference>
<name>A0A916RVJ6_9BACI</name>
<dbReference type="Gene3D" id="1.20.144.10">
    <property type="entry name" value="Phosphatidic acid phosphatase type 2/haloperoxidase"/>
    <property type="match status" value="2"/>
</dbReference>
<feature type="transmembrane region" description="Helical" evidence="1">
    <location>
        <begin position="189"/>
        <end position="206"/>
    </location>
</feature>
<evidence type="ECO:0000313" key="4">
    <source>
        <dbReference type="Proteomes" id="UP000613512"/>
    </source>
</evidence>
<sequence>MNYKQLCITSFSLSIMLVIFVQFGYFHTMDSFIYEWTKSMSNSTTDTMWRIFTLVGETEVLAILSLVIIIFLIWQRKWKESFLFLFLMGIGVVLTFCLKVLFQRDRPGGIKYIDFWGFGQEIISYSFPSGHAVKSLLLLGFIIWLFHHTGNPNKLKPLIYFLLVFAIAMCGIGQVFLHEHFLSDSIGGFIIGVSILFFSFWMYSLWEDRRVRSSLKSNHREKKEIAN</sequence>
<protein>
    <submittedName>
        <fullName evidence="3">Phosphatase PAP2 family protein</fullName>
    </submittedName>
</protein>
<evidence type="ECO:0000313" key="3">
    <source>
        <dbReference type="EMBL" id="GGA71332.1"/>
    </source>
</evidence>
<dbReference type="EMBL" id="BMEY01000006">
    <property type="protein sequence ID" value="GGA71332.1"/>
    <property type="molecule type" value="Genomic_DNA"/>
</dbReference>
<gene>
    <name evidence="3" type="ORF">GCM10008025_14040</name>
</gene>
<dbReference type="SUPFAM" id="SSF48317">
    <property type="entry name" value="Acid phosphatase/Vanadium-dependent haloperoxidase"/>
    <property type="match status" value="1"/>
</dbReference>
<comment type="caution">
    <text evidence="3">The sequence shown here is derived from an EMBL/GenBank/DDBJ whole genome shotgun (WGS) entry which is preliminary data.</text>
</comment>
<proteinExistence type="predicted"/>
<evidence type="ECO:0000259" key="2">
    <source>
        <dbReference type="SMART" id="SM00014"/>
    </source>
</evidence>
<keyword evidence="1" id="KW-0812">Transmembrane</keyword>
<keyword evidence="4" id="KW-1185">Reference proteome</keyword>
<organism evidence="3 4">
    <name type="scientific">Ornithinibacillus halotolerans</name>
    <dbReference type="NCBI Taxonomy" id="1274357"/>
    <lineage>
        <taxon>Bacteria</taxon>
        <taxon>Bacillati</taxon>
        <taxon>Bacillota</taxon>
        <taxon>Bacilli</taxon>
        <taxon>Bacillales</taxon>
        <taxon>Bacillaceae</taxon>
        <taxon>Ornithinibacillus</taxon>
    </lineage>
</organism>
<dbReference type="PANTHER" id="PTHR14969:SF13">
    <property type="entry name" value="AT30094P"/>
    <property type="match status" value="1"/>
</dbReference>
<feature type="domain" description="Phosphatidic acid phosphatase type 2/haloperoxidase" evidence="2">
    <location>
        <begin position="81"/>
        <end position="200"/>
    </location>
</feature>
<accession>A0A916RVJ6</accession>
<keyword evidence="1" id="KW-1133">Transmembrane helix</keyword>
<dbReference type="RefSeq" id="WP_188383967.1">
    <property type="nucleotide sequence ID" value="NZ_BMEY01000006.1"/>
</dbReference>
<keyword evidence="1" id="KW-0472">Membrane</keyword>
<dbReference type="Pfam" id="PF01569">
    <property type="entry name" value="PAP2"/>
    <property type="match status" value="1"/>
</dbReference>
<feature type="transmembrane region" description="Helical" evidence="1">
    <location>
        <begin position="122"/>
        <end position="146"/>
    </location>
</feature>
<dbReference type="SMART" id="SM00014">
    <property type="entry name" value="acidPPc"/>
    <property type="match status" value="1"/>
</dbReference>
<dbReference type="InterPro" id="IPR036938">
    <property type="entry name" value="PAP2/HPO_sf"/>
</dbReference>
<feature type="transmembrane region" description="Helical" evidence="1">
    <location>
        <begin position="48"/>
        <end position="74"/>
    </location>
</feature>
<dbReference type="InterPro" id="IPR000326">
    <property type="entry name" value="PAP2/HPO"/>
</dbReference>
<dbReference type="AlphaFoldDB" id="A0A916RVJ6"/>
<dbReference type="CDD" id="cd03392">
    <property type="entry name" value="PAP2_like_2"/>
    <property type="match status" value="1"/>
</dbReference>
<feature type="transmembrane region" description="Helical" evidence="1">
    <location>
        <begin position="158"/>
        <end position="177"/>
    </location>
</feature>
<reference evidence="3" key="1">
    <citation type="journal article" date="2014" name="Int. J. Syst. Evol. Microbiol.">
        <title>Complete genome sequence of Corynebacterium casei LMG S-19264T (=DSM 44701T), isolated from a smear-ripened cheese.</title>
        <authorList>
            <consortium name="US DOE Joint Genome Institute (JGI-PGF)"/>
            <person name="Walter F."/>
            <person name="Albersmeier A."/>
            <person name="Kalinowski J."/>
            <person name="Ruckert C."/>
        </authorList>
    </citation>
    <scope>NUCLEOTIDE SEQUENCE</scope>
    <source>
        <strain evidence="3">CGMCC 1.12408</strain>
    </source>
</reference>
<dbReference type="Proteomes" id="UP000613512">
    <property type="component" value="Unassembled WGS sequence"/>
</dbReference>